<feature type="transmembrane region" description="Helical" evidence="2">
    <location>
        <begin position="40"/>
        <end position="67"/>
    </location>
</feature>
<name>A0AAV5N7P7_9GAMM</name>
<keyword evidence="2" id="KW-1133">Transmembrane helix</keyword>
<keyword evidence="1" id="KW-0175">Coiled coil</keyword>
<gene>
    <name evidence="3" type="ORF">SOASR030_36100</name>
</gene>
<sequence>MSLTLANRSLRFVFIIITIIICGYFFFAKDLLVTIEHSPLVNASIIGVQIIGVLYSLFVSLSLALAIRDWRRFSQRSISDEAPARLRGATKMLESRVSDLIHSNNEVRNALLQSFKESLMRKVTGAEYISGLLVGLGLLGTFIGLIMTMGSIKAAIGVMSSGDSEISALLDGLAAPLGGMSAAFTASLLGLLGSLVMGLIAHMLSTASDHLYSDVDGWVHTHLANTEPAYSSGECALTDGRVGIASQGVPTGIGQNYEIERLLRAILKFTEVQQAQQHESVSYLNKLLHSQEKLFESQQTIAESQRRALESLENNHQQTMNAVDAHNLRVIELLQGAVNQQQGIVTALQSTNQRLSANGELLEQSLIVQERGTDGLKNVHYELSELNQCAGKQSEKLSEQNATLDEINHAMGHMRQVLVEQSGHLNANRIQVSGTFEQVADSLKGLHVEMQGGRQQLLTLESVLRAGSGDAESIVQAVRSQNGALLECVSQITEAGVSVSSASRALIEECRKALHAEKAETAHAKPLHVDEPA</sequence>
<accession>A0AAV5N7P7</accession>
<evidence type="ECO:0000313" key="3">
    <source>
        <dbReference type="EMBL" id="GKX57498.1"/>
    </source>
</evidence>
<organism evidence="3 4">
    <name type="scientific">Leminorella grimontii</name>
    <dbReference type="NCBI Taxonomy" id="82981"/>
    <lineage>
        <taxon>Bacteria</taxon>
        <taxon>Pseudomonadati</taxon>
        <taxon>Pseudomonadota</taxon>
        <taxon>Gammaproteobacteria</taxon>
        <taxon>Enterobacterales</taxon>
        <taxon>Budviciaceae</taxon>
        <taxon>Leminorella</taxon>
    </lineage>
</organism>
<dbReference type="AlphaFoldDB" id="A0AAV5N7P7"/>
<feature type="transmembrane region" description="Helical" evidence="2">
    <location>
        <begin position="128"/>
        <end position="152"/>
    </location>
</feature>
<keyword evidence="4" id="KW-1185">Reference proteome</keyword>
<feature type="transmembrane region" description="Helical" evidence="2">
    <location>
        <begin position="172"/>
        <end position="201"/>
    </location>
</feature>
<evidence type="ECO:0000256" key="2">
    <source>
        <dbReference type="SAM" id="Phobius"/>
    </source>
</evidence>
<dbReference type="EMBL" id="BRLH01000016">
    <property type="protein sequence ID" value="GKX57498.1"/>
    <property type="molecule type" value="Genomic_DNA"/>
</dbReference>
<feature type="coiled-coil region" evidence="1">
    <location>
        <begin position="295"/>
        <end position="329"/>
    </location>
</feature>
<evidence type="ECO:0008006" key="5">
    <source>
        <dbReference type="Google" id="ProtNLM"/>
    </source>
</evidence>
<keyword evidence="2" id="KW-0812">Transmembrane</keyword>
<comment type="caution">
    <text evidence="3">The sequence shown here is derived from an EMBL/GenBank/DDBJ whole genome shotgun (WGS) entry which is preliminary data.</text>
</comment>
<keyword evidence="2" id="KW-0472">Membrane</keyword>
<dbReference type="RefSeq" id="WP_027275466.1">
    <property type="nucleotide sequence ID" value="NZ_BRLH01000016.1"/>
</dbReference>
<dbReference type="Proteomes" id="UP001058124">
    <property type="component" value="Unassembled WGS sequence"/>
</dbReference>
<reference evidence="3" key="1">
    <citation type="submission" date="2022-06" db="EMBL/GenBank/DDBJ databases">
        <title>Draft genome sequences of Leminorella grimontii str. JCM5902.</title>
        <authorList>
            <person name="Wakabayashi Y."/>
            <person name="Kojima K."/>
        </authorList>
    </citation>
    <scope>NUCLEOTIDE SEQUENCE</scope>
    <source>
        <strain evidence="3">JCM 5902</strain>
    </source>
</reference>
<evidence type="ECO:0000313" key="4">
    <source>
        <dbReference type="Proteomes" id="UP001058124"/>
    </source>
</evidence>
<feature type="transmembrane region" description="Helical" evidence="2">
    <location>
        <begin position="12"/>
        <end position="28"/>
    </location>
</feature>
<proteinExistence type="predicted"/>
<protein>
    <recommendedName>
        <fullName evidence="5">MotA/TolQ/ExbB proton channel family protein</fullName>
    </recommendedName>
</protein>
<evidence type="ECO:0000256" key="1">
    <source>
        <dbReference type="SAM" id="Coils"/>
    </source>
</evidence>